<dbReference type="RefSeq" id="WP_160738311.1">
    <property type="nucleotide sequence ID" value="NZ_WTYQ01000001.1"/>
</dbReference>
<accession>A0A845A4N6</accession>
<organism evidence="1 2">
    <name type="scientific">Altericroceibacterium indicum</name>
    <dbReference type="NCBI Taxonomy" id="374177"/>
    <lineage>
        <taxon>Bacteria</taxon>
        <taxon>Pseudomonadati</taxon>
        <taxon>Pseudomonadota</taxon>
        <taxon>Alphaproteobacteria</taxon>
        <taxon>Sphingomonadales</taxon>
        <taxon>Erythrobacteraceae</taxon>
        <taxon>Altericroceibacterium</taxon>
    </lineage>
</organism>
<name>A0A845A4N6_9SPHN</name>
<dbReference type="AlphaFoldDB" id="A0A845A4N6"/>
<comment type="caution">
    <text evidence="1">The sequence shown here is derived from an EMBL/GenBank/DDBJ whole genome shotgun (WGS) entry which is preliminary data.</text>
</comment>
<gene>
    <name evidence="1" type="ORF">GRI39_03765</name>
</gene>
<evidence type="ECO:0000313" key="1">
    <source>
        <dbReference type="EMBL" id="MXP25160.1"/>
    </source>
</evidence>
<dbReference type="Proteomes" id="UP000460561">
    <property type="component" value="Unassembled WGS sequence"/>
</dbReference>
<proteinExistence type="predicted"/>
<keyword evidence="2" id="KW-1185">Reference proteome</keyword>
<sequence length="166" mass="17668">MRVLLLGALVFLAACGQTLTPEEKAASDARDIAMVKKAQEQAKPPLQAIVPDPISWADMEENDIAGASCKYAPGTSLGTRVIAMPEVAYVKLNGKLVRLARDIGAQKLPLDTWSQYDGKSYSLKLSISGDGRSAEDGTTSYDGSVILKDPYNRIVYDGSGLAQCGS</sequence>
<dbReference type="PROSITE" id="PS51257">
    <property type="entry name" value="PROKAR_LIPOPROTEIN"/>
    <property type="match status" value="1"/>
</dbReference>
<dbReference type="OrthoDB" id="7504757at2"/>
<evidence type="ECO:0000313" key="2">
    <source>
        <dbReference type="Proteomes" id="UP000460561"/>
    </source>
</evidence>
<reference evidence="1 2" key="1">
    <citation type="submission" date="2019-12" db="EMBL/GenBank/DDBJ databases">
        <title>Genomic-based taxomic classification of the family Erythrobacteraceae.</title>
        <authorList>
            <person name="Xu L."/>
        </authorList>
    </citation>
    <scope>NUCLEOTIDE SEQUENCE [LARGE SCALE GENOMIC DNA]</scope>
    <source>
        <strain evidence="1 2">DSM 18604</strain>
    </source>
</reference>
<dbReference type="EMBL" id="WTYQ01000001">
    <property type="protein sequence ID" value="MXP25160.1"/>
    <property type="molecule type" value="Genomic_DNA"/>
</dbReference>
<evidence type="ECO:0008006" key="3">
    <source>
        <dbReference type="Google" id="ProtNLM"/>
    </source>
</evidence>
<protein>
    <recommendedName>
        <fullName evidence="3">Lipoprotein</fullName>
    </recommendedName>
</protein>